<dbReference type="Proteomes" id="UP000031197">
    <property type="component" value="Unassembled WGS sequence"/>
</dbReference>
<dbReference type="Pfam" id="PF13419">
    <property type="entry name" value="HAD_2"/>
    <property type="match status" value="1"/>
</dbReference>
<evidence type="ECO:0000256" key="8">
    <source>
        <dbReference type="ARBA" id="ARBA00022842"/>
    </source>
</evidence>
<dbReference type="SFLD" id="SFLDG01135">
    <property type="entry name" value="C1.5.6:_HAD__Beta-PGM__Phospha"/>
    <property type="match status" value="1"/>
</dbReference>
<comment type="function">
    <text evidence="10">Specifically catalyzes the dephosphorylation of 2-phosphoglycolate. Is involved in the dissimilation of the intracellular 2-phosphoglycolate formed during the DNA repair of 3'-phosphoglycolate ends, a major class of DNA lesions induced by oxidative stress.</text>
</comment>
<dbReference type="SFLD" id="SFLDS00003">
    <property type="entry name" value="Haloacid_Dehalogenase"/>
    <property type="match status" value="1"/>
</dbReference>
<dbReference type="PANTHER" id="PTHR43434">
    <property type="entry name" value="PHOSPHOGLYCOLATE PHOSPHATASE"/>
    <property type="match status" value="1"/>
</dbReference>
<evidence type="ECO:0000256" key="3">
    <source>
        <dbReference type="ARBA" id="ARBA00004818"/>
    </source>
</evidence>
<comment type="similarity">
    <text evidence="4 10">Belongs to the HAD-like hydrolase superfamily. CbbY/CbbZ/Gph/YieH family.</text>
</comment>
<dbReference type="OrthoDB" id="9776368at2"/>
<dbReference type="SUPFAM" id="SSF56784">
    <property type="entry name" value="HAD-like"/>
    <property type="match status" value="1"/>
</dbReference>
<evidence type="ECO:0000256" key="6">
    <source>
        <dbReference type="ARBA" id="ARBA00022723"/>
    </source>
</evidence>
<evidence type="ECO:0000256" key="10">
    <source>
        <dbReference type="HAMAP-Rule" id="MF_00495"/>
    </source>
</evidence>
<dbReference type="GO" id="GO:0005829">
    <property type="term" value="C:cytosol"/>
    <property type="evidence" value="ECO:0007669"/>
    <property type="project" value="TreeGrafter"/>
</dbReference>
<dbReference type="PANTHER" id="PTHR43434:SF1">
    <property type="entry name" value="PHOSPHOGLYCOLATE PHOSPHATASE"/>
    <property type="match status" value="1"/>
</dbReference>
<keyword evidence="9 10" id="KW-0119">Carbohydrate metabolism</keyword>
<dbReference type="NCBIfam" id="NF009695">
    <property type="entry name" value="PRK13222.1-2"/>
    <property type="match status" value="1"/>
</dbReference>
<dbReference type="EC" id="3.1.3.18" evidence="5 10"/>
<dbReference type="EMBL" id="JWLW01000018">
    <property type="protein sequence ID" value="KHT51979.1"/>
    <property type="molecule type" value="Genomic_DNA"/>
</dbReference>
<comment type="catalytic activity">
    <reaction evidence="1 10">
        <text>2-phosphoglycolate + H2O = glycolate + phosphate</text>
        <dbReference type="Rhea" id="RHEA:14369"/>
        <dbReference type="ChEBI" id="CHEBI:15377"/>
        <dbReference type="ChEBI" id="CHEBI:29805"/>
        <dbReference type="ChEBI" id="CHEBI:43474"/>
        <dbReference type="ChEBI" id="CHEBI:58033"/>
        <dbReference type="EC" id="3.1.3.18"/>
    </reaction>
</comment>
<dbReference type="RefSeq" id="WP_039220762.1">
    <property type="nucleotide sequence ID" value="NZ_JWLW01000018.1"/>
</dbReference>
<keyword evidence="12" id="KW-1185">Reference proteome</keyword>
<protein>
    <recommendedName>
        <fullName evidence="5 10">Phosphoglycolate phosphatase</fullName>
        <shortName evidence="10">PGP</shortName>
        <shortName evidence="10">PGPase</shortName>
        <ecNumber evidence="5 10">3.1.3.18</ecNumber>
    </recommendedName>
</protein>
<dbReference type="InterPro" id="IPR050155">
    <property type="entry name" value="HAD-like_hydrolase_sf"/>
</dbReference>
<sequence>MLCLSHELANQKFVMQEINTFFFDLDGTLVDSVPDLATALNQTLNDYQLPTYNEQTIRHWVGNGARVLVERGLSGSAEIRHHYTSNEIDAALEKFLFYYRTLDTKSTVLYDGVFSTLHALKEQGFTLALITNKPSEFIEPILSSFSIFSLFSLTIGGDSLPEKKPSSLPLLHACEKLSVSPSQCVMVGDSKNDIVAAKAANIKSIGLTYGYNYGESIAKYKPNWVFDDFEEILTLAS</sequence>
<keyword evidence="6 10" id="KW-0479">Metal-binding</keyword>
<dbReference type="GO" id="GO:0005975">
    <property type="term" value="P:carbohydrate metabolic process"/>
    <property type="evidence" value="ECO:0007669"/>
    <property type="project" value="InterPro"/>
</dbReference>
<dbReference type="UniPathway" id="UPA00865">
    <property type="reaction ID" value="UER00834"/>
</dbReference>
<evidence type="ECO:0000256" key="4">
    <source>
        <dbReference type="ARBA" id="ARBA00006171"/>
    </source>
</evidence>
<feature type="active site" description="Nucleophile" evidence="10">
    <location>
        <position position="24"/>
    </location>
</feature>
<dbReference type="FunFam" id="3.40.50.1000:FF:000022">
    <property type="entry name" value="Phosphoglycolate phosphatase"/>
    <property type="match status" value="1"/>
</dbReference>
<evidence type="ECO:0000313" key="12">
    <source>
        <dbReference type="Proteomes" id="UP000031197"/>
    </source>
</evidence>
<dbReference type="GO" id="GO:0046295">
    <property type="term" value="P:glycolate biosynthetic process"/>
    <property type="evidence" value="ECO:0007669"/>
    <property type="project" value="UniProtKB-UniRule"/>
</dbReference>
<dbReference type="GO" id="GO:0008967">
    <property type="term" value="F:phosphoglycolate phosphatase activity"/>
    <property type="evidence" value="ECO:0007669"/>
    <property type="project" value="UniProtKB-UniRule"/>
</dbReference>
<organism evidence="11 12">
    <name type="scientific">Alteromonas marina</name>
    <dbReference type="NCBI Taxonomy" id="203795"/>
    <lineage>
        <taxon>Bacteria</taxon>
        <taxon>Pseudomonadati</taxon>
        <taxon>Pseudomonadota</taxon>
        <taxon>Gammaproteobacteria</taxon>
        <taxon>Alteromonadales</taxon>
        <taxon>Alteromonadaceae</taxon>
        <taxon>Alteromonas/Salinimonas group</taxon>
        <taxon>Alteromonas</taxon>
    </lineage>
</organism>
<dbReference type="Gene3D" id="1.10.150.240">
    <property type="entry name" value="Putative phosphatase, domain 2"/>
    <property type="match status" value="1"/>
</dbReference>
<dbReference type="SFLD" id="SFLDG01129">
    <property type="entry name" value="C1.5:_HAD__Beta-PGM__Phosphata"/>
    <property type="match status" value="1"/>
</dbReference>
<dbReference type="NCBIfam" id="TIGR01449">
    <property type="entry name" value="PGP_bact"/>
    <property type="match status" value="1"/>
</dbReference>
<feature type="binding site" evidence="10">
    <location>
        <position position="26"/>
    </location>
    <ligand>
        <name>Mg(2+)</name>
        <dbReference type="ChEBI" id="CHEBI:18420"/>
    </ligand>
</feature>
<dbReference type="AlphaFoldDB" id="A0A0B3YE86"/>
<dbReference type="Gene3D" id="3.40.50.1000">
    <property type="entry name" value="HAD superfamily/HAD-like"/>
    <property type="match status" value="1"/>
</dbReference>
<dbReference type="InterPro" id="IPR023214">
    <property type="entry name" value="HAD_sf"/>
</dbReference>
<dbReference type="NCBIfam" id="TIGR01509">
    <property type="entry name" value="HAD-SF-IA-v3"/>
    <property type="match status" value="1"/>
</dbReference>
<reference evidence="11 12" key="1">
    <citation type="submission" date="2014-12" db="EMBL/GenBank/DDBJ databases">
        <title>Genome sequencing of Alteromonas marina AD001.</title>
        <authorList>
            <person name="Adrian T.G.S."/>
            <person name="Chan K.G."/>
        </authorList>
    </citation>
    <scope>NUCLEOTIDE SEQUENCE [LARGE SCALE GENOMIC DNA]</scope>
    <source>
        <strain evidence="11 12">AD001</strain>
    </source>
</reference>
<feature type="binding site" evidence="10">
    <location>
        <position position="24"/>
    </location>
    <ligand>
        <name>Mg(2+)</name>
        <dbReference type="ChEBI" id="CHEBI:18420"/>
    </ligand>
</feature>
<comment type="pathway">
    <text evidence="3 10">Organic acid metabolism; glycolate biosynthesis; glycolate from 2-phosphoglycolate: step 1/1.</text>
</comment>
<dbReference type="GO" id="GO:0046872">
    <property type="term" value="F:metal ion binding"/>
    <property type="evidence" value="ECO:0007669"/>
    <property type="project" value="UniProtKB-KW"/>
</dbReference>
<evidence type="ECO:0000256" key="1">
    <source>
        <dbReference type="ARBA" id="ARBA00000830"/>
    </source>
</evidence>
<dbReference type="HAMAP" id="MF_00495">
    <property type="entry name" value="GPH_hydrolase_bact"/>
    <property type="match status" value="1"/>
</dbReference>
<name>A0A0B3YE86_9ALTE</name>
<evidence type="ECO:0000313" key="11">
    <source>
        <dbReference type="EMBL" id="KHT51979.1"/>
    </source>
</evidence>
<dbReference type="PRINTS" id="PR00413">
    <property type="entry name" value="HADHALOGNASE"/>
</dbReference>
<keyword evidence="7 10" id="KW-0378">Hydrolase</keyword>
<accession>A0A0B3YE86</accession>
<dbReference type="InterPro" id="IPR041492">
    <property type="entry name" value="HAD_2"/>
</dbReference>
<comment type="cofactor">
    <cofactor evidence="2 10">
        <name>Mg(2+)</name>
        <dbReference type="ChEBI" id="CHEBI:18420"/>
    </cofactor>
</comment>
<comment type="caution">
    <text evidence="11">The sequence shown here is derived from an EMBL/GenBank/DDBJ whole genome shotgun (WGS) entry which is preliminary data.</text>
</comment>
<proteinExistence type="inferred from homology"/>
<evidence type="ECO:0000256" key="2">
    <source>
        <dbReference type="ARBA" id="ARBA00001946"/>
    </source>
</evidence>
<dbReference type="InterPro" id="IPR036412">
    <property type="entry name" value="HAD-like_sf"/>
</dbReference>
<evidence type="ECO:0000256" key="7">
    <source>
        <dbReference type="ARBA" id="ARBA00022801"/>
    </source>
</evidence>
<dbReference type="NCBIfam" id="TIGR01549">
    <property type="entry name" value="HAD-SF-IA-v1"/>
    <property type="match status" value="1"/>
</dbReference>
<dbReference type="InterPro" id="IPR023198">
    <property type="entry name" value="PGP-like_dom2"/>
</dbReference>
<gene>
    <name evidence="11" type="ORF">RJ41_11450</name>
</gene>
<dbReference type="InterPro" id="IPR037512">
    <property type="entry name" value="PGPase_prok"/>
</dbReference>
<evidence type="ECO:0000256" key="5">
    <source>
        <dbReference type="ARBA" id="ARBA00013078"/>
    </source>
</evidence>
<dbReference type="CDD" id="cd16417">
    <property type="entry name" value="HAD_PGPase"/>
    <property type="match status" value="1"/>
</dbReference>
<dbReference type="GO" id="GO:0006281">
    <property type="term" value="P:DNA repair"/>
    <property type="evidence" value="ECO:0007669"/>
    <property type="project" value="TreeGrafter"/>
</dbReference>
<keyword evidence="8 10" id="KW-0460">Magnesium</keyword>
<feature type="binding site" evidence="10">
    <location>
        <position position="189"/>
    </location>
    <ligand>
        <name>Mg(2+)</name>
        <dbReference type="ChEBI" id="CHEBI:18420"/>
    </ligand>
</feature>
<evidence type="ECO:0000256" key="9">
    <source>
        <dbReference type="ARBA" id="ARBA00023277"/>
    </source>
</evidence>
<dbReference type="InterPro" id="IPR006439">
    <property type="entry name" value="HAD-SF_hydro_IA"/>
</dbReference>